<dbReference type="GO" id="GO:0000779">
    <property type="term" value="C:condensed chromosome, centromeric region"/>
    <property type="evidence" value="ECO:0007669"/>
    <property type="project" value="TreeGrafter"/>
</dbReference>
<dbReference type="AlphaFoldDB" id="A0A8C8GSW0"/>
<evidence type="ECO:0000256" key="1">
    <source>
        <dbReference type="ARBA" id="ARBA00004123"/>
    </source>
</evidence>
<dbReference type="InterPro" id="IPR011989">
    <property type="entry name" value="ARM-like"/>
</dbReference>
<keyword evidence="11" id="KW-1185">Reference proteome</keyword>
<keyword evidence="4" id="KW-0226">DNA condensation</keyword>
<dbReference type="Ensembl" id="ENSOTST00005059034.2">
    <property type="protein sequence ID" value="ENSOTSP00005054199.2"/>
    <property type="gene ID" value="ENSOTSG00005024477.2"/>
</dbReference>
<feature type="chain" id="PRO_5045153728" description="Condensin complex subunit 1 C-terminal domain-containing protein" evidence="8">
    <location>
        <begin position="17"/>
        <end position="1245"/>
    </location>
</feature>
<proteinExistence type="predicted"/>
<evidence type="ECO:0000256" key="6">
    <source>
        <dbReference type="ARBA" id="ARBA00023306"/>
    </source>
</evidence>
<evidence type="ECO:0000259" key="9">
    <source>
        <dbReference type="Pfam" id="PF12717"/>
    </source>
</evidence>
<evidence type="ECO:0000256" key="4">
    <source>
        <dbReference type="ARBA" id="ARBA00023067"/>
    </source>
</evidence>
<dbReference type="GO" id="GO:0007076">
    <property type="term" value="P:mitotic chromosome condensation"/>
    <property type="evidence" value="ECO:0007669"/>
    <property type="project" value="InterPro"/>
</dbReference>
<dbReference type="PANTHER" id="PTHR14222">
    <property type="entry name" value="CONDENSIN"/>
    <property type="match status" value="1"/>
</dbReference>
<dbReference type="Pfam" id="PF20168">
    <property type="entry name" value="PDS5"/>
    <property type="match status" value="1"/>
</dbReference>
<organism evidence="10 11">
    <name type="scientific">Oncorhynchus tshawytscha</name>
    <name type="common">Chinook salmon</name>
    <name type="synonym">Salmo tshawytscha</name>
    <dbReference type="NCBI Taxonomy" id="74940"/>
    <lineage>
        <taxon>Eukaryota</taxon>
        <taxon>Metazoa</taxon>
        <taxon>Chordata</taxon>
        <taxon>Craniata</taxon>
        <taxon>Vertebrata</taxon>
        <taxon>Euteleostomi</taxon>
        <taxon>Actinopterygii</taxon>
        <taxon>Neopterygii</taxon>
        <taxon>Teleostei</taxon>
        <taxon>Protacanthopterygii</taxon>
        <taxon>Salmoniformes</taxon>
        <taxon>Salmonidae</taxon>
        <taxon>Salmoninae</taxon>
        <taxon>Oncorhynchus</taxon>
    </lineage>
</organism>
<feature type="domain" description="Condensin complex subunit 1 C-terminal" evidence="9">
    <location>
        <begin position="867"/>
        <end position="981"/>
    </location>
</feature>
<protein>
    <recommendedName>
        <fullName evidence="9">Condensin complex subunit 1 C-terminal domain-containing protein</fullName>
    </recommendedName>
</protein>
<keyword evidence="3" id="KW-0498">Mitosis</keyword>
<name>A0A8C8GSW0_ONCTS</name>
<dbReference type="InterPro" id="IPR032682">
    <property type="entry name" value="Cnd1_C"/>
</dbReference>
<dbReference type="InterPro" id="IPR026971">
    <property type="entry name" value="CND1/NCAPD3"/>
</dbReference>
<dbReference type="InterPro" id="IPR016024">
    <property type="entry name" value="ARM-type_fold"/>
</dbReference>
<dbReference type="GO" id="GO:0042393">
    <property type="term" value="F:histone binding"/>
    <property type="evidence" value="ECO:0007669"/>
    <property type="project" value="TreeGrafter"/>
</dbReference>
<evidence type="ECO:0000256" key="5">
    <source>
        <dbReference type="ARBA" id="ARBA00023242"/>
    </source>
</evidence>
<evidence type="ECO:0000313" key="10">
    <source>
        <dbReference type="Ensembl" id="ENSOTSP00005054199.2"/>
    </source>
</evidence>
<dbReference type="Proteomes" id="UP000694402">
    <property type="component" value="Unassembled WGS sequence"/>
</dbReference>
<comment type="subcellular location">
    <subcellularLocation>
        <location evidence="1">Nucleus</location>
    </subcellularLocation>
</comment>
<dbReference type="GO" id="GO:0010032">
    <property type="term" value="P:meiotic chromosome condensation"/>
    <property type="evidence" value="ECO:0007669"/>
    <property type="project" value="TreeGrafter"/>
</dbReference>
<dbReference type="PANTHER" id="PTHR14222:SF1">
    <property type="entry name" value="CONDENSIN-2 COMPLEX SUBUNIT D3"/>
    <property type="match status" value="1"/>
</dbReference>
<feature type="signal peptide" evidence="8">
    <location>
        <begin position="1"/>
        <end position="16"/>
    </location>
</feature>
<reference evidence="10" key="2">
    <citation type="submission" date="2025-09" db="UniProtKB">
        <authorList>
            <consortium name="Ensembl"/>
        </authorList>
    </citation>
    <scope>IDENTIFICATION</scope>
</reference>
<dbReference type="GO" id="GO:0005634">
    <property type="term" value="C:nucleus"/>
    <property type="evidence" value="ECO:0007669"/>
    <property type="project" value="UniProtKB-SubCell"/>
</dbReference>
<dbReference type="Gene3D" id="1.25.10.10">
    <property type="entry name" value="Leucine-rich Repeat Variant"/>
    <property type="match status" value="2"/>
</dbReference>
<accession>A0A8C8GSW0</accession>
<evidence type="ECO:0000256" key="8">
    <source>
        <dbReference type="SAM" id="SignalP"/>
    </source>
</evidence>
<dbReference type="GO" id="GO:0000796">
    <property type="term" value="C:condensin complex"/>
    <property type="evidence" value="ECO:0007669"/>
    <property type="project" value="TreeGrafter"/>
</dbReference>
<dbReference type="GO" id="GO:0051301">
    <property type="term" value="P:cell division"/>
    <property type="evidence" value="ECO:0007669"/>
    <property type="project" value="UniProtKB-KW"/>
</dbReference>
<reference evidence="10" key="1">
    <citation type="submission" date="2025-08" db="UniProtKB">
        <authorList>
            <consortium name="Ensembl"/>
        </authorList>
    </citation>
    <scope>IDENTIFICATION</scope>
</reference>
<keyword evidence="5" id="KW-0539">Nucleus</keyword>
<keyword evidence="8" id="KW-0732">Signal</keyword>
<dbReference type="SUPFAM" id="SSF48371">
    <property type="entry name" value="ARM repeat"/>
    <property type="match status" value="1"/>
</dbReference>
<sequence>MKLIFIDVFCAGWVDAVWDFEFTETEPLDAAIVIKNGSKEFKTLYSHLLPYMTDTESVWTVFGDNGVSVKSLVAVLSYFVLGGKSKTASVQQRISALQASSLYLLLLGIPGSVVNKMFHQILFDTCLNTVSNCWPQSLVKKRKKDTLKSSQADGKRSKPHRKDDDEEQDEEVHLSPQDLLKIREGVVLLVKSLLRLLLKFPLKDEPQSADNCVQMFAKLTNFEPVIGELSFGAGQTMPELAYYGLWLLCSSNHGDEKSLRRVFHRVLYVILMMSKGESGKPSLMMATQAVLAARDQAIGFVSHVVDELKEPALPFLRILLQHISFRMVDKTDYRTRGAQAVAKLLAKMPCGDYASFIKWLFDYSRQSKVAYRMFALDVSMALLEQPEREANENVDTELVSFLSHRFLVHNMVFGRRSDASPTVRGHALTCLAQCLELPSMNATRSIKELFSTIYIYFLQGNVMLVFSLAKDTMALLKRRVSDPKTNVRKCALQAMMGLLKHNVIMLSEGNLTVLSERTRDPALSVKKKALQCLMDLLTAHPENSLVQKAWLRGVVPAVVDAESSVQEKALECLEQTILSQVKSHGSYSYRDAQQTLTWDLLGLLCDHCQDLGRYFSRAFTVWSKQNKFTAAFINNLISHTEAEHAAGAWLLLSKVASSCPRLDYGKILDAWDDLVRSKNVTVTTSCHILCVIGDIGEHLNEDTKSRIVEDIITWLKSFEMPLEVISASVETLCRLGKAETFLNQHCGELVSVCEAYLSGVILNENGAQNLNEDLVSYALFFWSIHSYVECFFFLLYMFCVFRVLTEGSEELACSQPLSQFKASSMPSSVRAHAVITLGKLCLQHEELTRKYLPAFARELELCSELAVRSNVVVVMCDLCVRYTNMVDRYVPNVSACLRDKEPLIRKQTLTMLTNLLQEEFVKWKGSLFFRFIAVLVDSDPTIASLCEYCLVHLLLKKNPVMFSQHFIECIFHFNSYEKHKTYNKFPQAASEKAKFSLKGAQNKERRFTIYRFLLVHFTDAHAYRMYLPLDGDGAVVLAETFGILSLKEIKLSALSGAVGAGGDEPQEDEQMAMAKAVMQVAQKKVVSQVQKKVFIESMIPIIINLKSMLEQKRSPVLKDLMGYLQLTMQDYRSEVKEFFAADEQLAVEMEYNLKMYEKEMEAQMAHCSLGGDAASGGTPVSTRPRRPRTVQITFRIWSLILLEHASCGCNDVRSFPYSVVCFEHVITVHIYFSSANKTSNKQQNH</sequence>
<evidence type="ECO:0000256" key="7">
    <source>
        <dbReference type="SAM" id="MobiDB-lite"/>
    </source>
</evidence>
<dbReference type="GeneTree" id="ENSGT00940000153566"/>
<keyword evidence="6" id="KW-0131">Cell cycle</keyword>
<evidence type="ECO:0000313" key="11">
    <source>
        <dbReference type="Proteomes" id="UP000694402"/>
    </source>
</evidence>
<gene>
    <name evidence="10" type="primary">NCAPD3</name>
</gene>
<evidence type="ECO:0000256" key="2">
    <source>
        <dbReference type="ARBA" id="ARBA00022618"/>
    </source>
</evidence>
<dbReference type="Pfam" id="PF12717">
    <property type="entry name" value="Cnd1"/>
    <property type="match status" value="1"/>
</dbReference>
<feature type="region of interest" description="Disordered" evidence="7">
    <location>
        <begin position="144"/>
        <end position="173"/>
    </location>
</feature>
<keyword evidence="2" id="KW-0132">Cell division</keyword>
<evidence type="ECO:0000256" key="3">
    <source>
        <dbReference type="ARBA" id="ARBA00022776"/>
    </source>
</evidence>